<dbReference type="Proteomes" id="UP001241537">
    <property type="component" value="Unassembled WGS sequence"/>
</dbReference>
<protein>
    <submittedName>
        <fullName evidence="1">Uncharacterized protein</fullName>
    </submittedName>
</protein>
<gene>
    <name evidence="1" type="ORF">J2S20_000337</name>
</gene>
<sequence length="76" mass="8789">MKDFGPEYAQKIVRQFGRDKLEVIEEMLDELCLLAQRYSLNGGLGESVKVNENADLVSDQMPKIQNRSQVERWETT</sequence>
<organism evidence="1 2">
    <name type="scientific">Moryella indoligenes</name>
    <dbReference type="NCBI Taxonomy" id="371674"/>
    <lineage>
        <taxon>Bacteria</taxon>
        <taxon>Bacillati</taxon>
        <taxon>Bacillota</taxon>
        <taxon>Clostridia</taxon>
        <taxon>Lachnospirales</taxon>
        <taxon>Lachnospiraceae</taxon>
        <taxon>Moryella</taxon>
    </lineage>
</organism>
<proteinExistence type="predicted"/>
<dbReference type="AlphaFoldDB" id="A0AAE3V8Q5"/>
<keyword evidence="2" id="KW-1185">Reference proteome</keyword>
<name>A0AAE3V8Q5_9FIRM</name>
<comment type="caution">
    <text evidence="1">The sequence shown here is derived from an EMBL/GenBank/DDBJ whole genome shotgun (WGS) entry which is preliminary data.</text>
</comment>
<accession>A0AAE3V8Q5</accession>
<dbReference type="RefSeq" id="WP_307252378.1">
    <property type="nucleotide sequence ID" value="NZ_JAUSTO010000002.1"/>
</dbReference>
<reference evidence="1" key="1">
    <citation type="submission" date="2023-07" db="EMBL/GenBank/DDBJ databases">
        <title>Genomic Encyclopedia of Type Strains, Phase IV (KMG-IV): sequencing the most valuable type-strain genomes for metagenomic binning, comparative biology and taxonomic classification.</title>
        <authorList>
            <person name="Goeker M."/>
        </authorList>
    </citation>
    <scope>NUCLEOTIDE SEQUENCE</scope>
    <source>
        <strain evidence="1">DSM 19659</strain>
    </source>
</reference>
<evidence type="ECO:0000313" key="2">
    <source>
        <dbReference type="Proteomes" id="UP001241537"/>
    </source>
</evidence>
<dbReference type="EMBL" id="JAUSTO010000002">
    <property type="protein sequence ID" value="MDQ0151657.1"/>
    <property type="molecule type" value="Genomic_DNA"/>
</dbReference>
<evidence type="ECO:0000313" key="1">
    <source>
        <dbReference type="EMBL" id="MDQ0151657.1"/>
    </source>
</evidence>